<accession>A0A8H3ED95</accession>
<evidence type="ECO:0000313" key="3">
    <source>
        <dbReference type="Proteomes" id="UP000664521"/>
    </source>
</evidence>
<name>A0A8H3ED95_9LECA</name>
<dbReference type="Proteomes" id="UP000664521">
    <property type="component" value="Unassembled WGS sequence"/>
</dbReference>
<feature type="region of interest" description="Disordered" evidence="1">
    <location>
        <begin position="82"/>
        <end position="143"/>
    </location>
</feature>
<comment type="caution">
    <text evidence="2">The sequence shown here is derived from an EMBL/GenBank/DDBJ whole genome shotgun (WGS) entry which is preliminary data.</text>
</comment>
<dbReference type="EMBL" id="CAJPDS010000003">
    <property type="protein sequence ID" value="CAF9904991.1"/>
    <property type="molecule type" value="Genomic_DNA"/>
</dbReference>
<organism evidence="2 3">
    <name type="scientific">Heterodermia speciosa</name>
    <dbReference type="NCBI Taxonomy" id="116794"/>
    <lineage>
        <taxon>Eukaryota</taxon>
        <taxon>Fungi</taxon>
        <taxon>Dikarya</taxon>
        <taxon>Ascomycota</taxon>
        <taxon>Pezizomycotina</taxon>
        <taxon>Lecanoromycetes</taxon>
        <taxon>OSLEUM clade</taxon>
        <taxon>Lecanoromycetidae</taxon>
        <taxon>Caliciales</taxon>
        <taxon>Physciaceae</taxon>
        <taxon>Heterodermia</taxon>
    </lineage>
</organism>
<protein>
    <submittedName>
        <fullName evidence="2">Uncharacterized protein</fullName>
    </submittedName>
</protein>
<sequence>MASESSATSSPPQRSTSDASGEMTRQQLYSFQHAQWTEARETELQELKAKLKAAHKSWSSEQELYHERHDYLEEKKRKAMKAGKKAAKLAKKESEEGKEGTGKISNLLRRVSTSLGGSSGCRSRSNSESRATDAAPLARTGTGASIASRLRSFSFSSRGDANKDK</sequence>
<evidence type="ECO:0000256" key="1">
    <source>
        <dbReference type="SAM" id="MobiDB-lite"/>
    </source>
</evidence>
<evidence type="ECO:0000313" key="2">
    <source>
        <dbReference type="EMBL" id="CAF9904991.1"/>
    </source>
</evidence>
<reference evidence="2" key="1">
    <citation type="submission" date="2021-03" db="EMBL/GenBank/DDBJ databases">
        <authorList>
            <person name="Tagirdzhanova G."/>
        </authorList>
    </citation>
    <scope>NUCLEOTIDE SEQUENCE</scope>
</reference>
<dbReference type="AlphaFoldDB" id="A0A8H3ED95"/>
<feature type="region of interest" description="Disordered" evidence="1">
    <location>
        <begin position="1"/>
        <end position="34"/>
    </location>
</feature>
<keyword evidence="3" id="KW-1185">Reference proteome</keyword>
<proteinExistence type="predicted"/>
<feature type="compositionally biased region" description="Basic and acidic residues" evidence="1">
    <location>
        <begin position="90"/>
        <end position="101"/>
    </location>
</feature>
<gene>
    <name evidence="2" type="ORF">HETSPECPRED_004842</name>
</gene>
<feature type="compositionally biased region" description="Low complexity" evidence="1">
    <location>
        <begin position="112"/>
        <end position="124"/>
    </location>
</feature>